<keyword evidence="3" id="KW-1185">Reference proteome</keyword>
<evidence type="ECO:0000313" key="2">
    <source>
        <dbReference type="EMBL" id="VDO12352.1"/>
    </source>
</evidence>
<name>A0A0R3TWE8_RODNA</name>
<organism evidence="4">
    <name type="scientific">Rodentolepis nana</name>
    <name type="common">Dwarf tapeworm</name>
    <name type="synonym">Hymenolepis nana</name>
    <dbReference type="NCBI Taxonomy" id="102285"/>
    <lineage>
        <taxon>Eukaryota</taxon>
        <taxon>Metazoa</taxon>
        <taxon>Spiralia</taxon>
        <taxon>Lophotrochozoa</taxon>
        <taxon>Platyhelminthes</taxon>
        <taxon>Cestoda</taxon>
        <taxon>Eucestoda</taxon>
        <taxon>Cyclophyllidea</taxon>
        <taxon>Hymenolepididae</taxon>
        <taxon>Rodentolepis</taxon>
    </lineage>
</organism>
<feature type="transmembrane region" description="Helical" evidence="1">
    <location>
        <begin position="52"/>
        <end position="75"/>
    </location>
</feature>
<evidence type="ECO:0000313" key="4">
    <source>
        <dbReference type="WBParaSite" id="HNAJ_0001217801-mRNA-1"/>
    </source>
</evidence>
<accession>A0A0R3TWE8</accession>
<proteinExistence type="predicted"/>
<protein>
    <submittedName>
        <fullName evidence="2 4">Uncharacterized protein</fullName>
    </submittedName>
</protein>
<dbReference type="WBParaSite" id="HNAJ_0001217801-mRNA-1">
    <property type="protein sequence ID" value="HNAJ_0001217801-mRNA-1"/>
    <property type="gene ID" value="HNAJ_0001217801"/>
</dbReference>
<feature type="transmembrane region" description="Helical" evidence="1">
    <location>
        <begin position="127"/>
        <end position="152"/>
    </location>
</feature>
<dbReference type="OrthoDB" id="417078at2759"/>
<evidence type="ECO:0000256" key="1">
    <source>
        <dbReference type="SAM" id="Phobius"/>
    </source>
</evidence>
<dbReference type="Proteomes" id="UP000278807">
    <property type="component" value="Unassembled WGS sequence"/>
</dbReference>
<dbReference type="AlphaFoldDB" id="A0A0R3TWE8"/>
<gene>
    <name evidence="2" type="ORF">HNAJ_LOCUS12167</name>
</gene>
<reference evidence="4" key="1">
    <citation type="submission" date="2017-02" db="UniProtKB">
        <authorList>
            <consortium name="WormBaseParasite"/>
        </authorList>
    </citation>
    <scope>IDENTIFICATION</scope>
</reference>
<evidence type="ECO:0000313" key="3">
    <source>
        <dbReference type="Proteomes" id="UP000278807"/>
    </source>
</evidence>
<sequence length="165" mass="18342">MYLWLSVLVFRAGHRIRCFAKQSCPVRSLNSTTASILGQSATSENATVHCFAFVRALSSLHLEVLNFLLIKAFIVWKDIGRSMHCKIVVPFLATVLGGSLLPVEFIADFESESITALVNFVSKQHNWPIVVKVARVFALFSTGITMAIFNWLCAAFNSSLWKACL</sequence>
<reference evidence="2 3" key="2">
    <citation type="submission" date="2018-11" db="EMBL/GenBank/DDBJ databases">
        <authorList>
            <consortium name="Pathogen Informatics"/>
        </authorList>
    </citation>
    <scope>NUCLEOTIDE SEQUENCE [LARGE SCALE GENOMIC DNA]</scope>
</reference>
<feature type="transmembrane region" description="Helical" evidence="1">
    <location>
        <begin position="87"/>
        <end position="107"/>
    </location>
</feature>
<dbReference type="EMBL" id="UZAE01014078">
    <property type="protein sequence ID" value="VDO12352.1"/>
    <property type="molecule type" value="Genomic_DNA"/>
</dbReference>
<keyword evidence="1" id="KW-1133">Transmembrane helix</keyword>
<keyword evidence="1" id="KW-0472">Membrane</keyword>
<keyword evidence="1" id="KW-0812">Transmembrane</keyword>